<name>A0A975WPC7_9BURK</name>
<evidence type="ECO:0000313" key="2">
    <source>
        <dbReference type="Proteomes" id="UP000257016"/>
    </source>
</evidence>
<organism evidence="1 2">
    <name type="scientific">Cupriavidus taiwanensis</name>
    <dbReference type="NCBI Taxonomy" id="164546"/>
    <lineage>
        <taxon>Bacteria</taxon>
        <taxon>Pseudomonadati</taxon>
        <taxon>Pseudomonadota</taxon>
        <taxon>Betaproteobacteria</taxon>
        <taxon>Burkholderiales</taxon>
        <taxon>Burkholderiaceae</taxon>
        <taxon>Cupriavidus</taxon>
    </lineage>
</organism>
<sequence>MIKSITYPLDLASKYREIHNHP</sequence>
<reference evidence="1 2" key="1">
    <citation type="submission" date="2018-01" db="EMBL/GenBank/DDBJ databases">
        <authorList>
            <person name="Clerissi C."/>
        </authorList>
    </citation>
    <scope>NUCLEOTIDE SEQUENCE [LARGE SCALE GENOMIC DNA]</scope>
    <source>
        <strain evidence="1">Cupriavidus taiwanensis LMG 19430</strain>
    </source>
</reference>
<proteinExistence type="predicted"/>
<protein>
    <submittedName>
        <fullName evidence="1">Uncharacterized protein</fullName>
    </submittedName>
</protein>
<comment type="caution">
    <text evidence="1">The sequence shown here is derived from an EMBL/GenBank/DDBJ whole genome shotgun (WGS) entry which is preliminary data.</text>
</comment>
<dbReference type="Proteomes" id="UP000257016">
    <property type="component" value="Unassembled WGS sequence"/>
</dbReference>
<accession>A0A975WPC7</accession>
<dbReference type="AlphaFoldDB" id="A0A975WPC7"/>
<evidence type="ECO:0000313" key="1">
    <source>
        <dbReference type="EMBL" id="SOY40301.1"/>
    </source>
</evidence>
<gene>
    <name evidence="1" type="ORF">CBM2586_A10266</name>
</gene>
<dbReference type="EMBL" id="OFSN01000001">
    <property type="protein sequence ID" value="SOY40301.1"/>
    <property type="molecule type" value="Genomic_DNA"/>
</dbReference>